<keyword evidence="1" id="KW-0472">Membrane</keyword>
<dbReference type="PROSITE" id="PS51257">
    <property type="entry name" value="PROKAR_LIPOPROTEIN"/>
    <property type="match status" value="1"/>
</dbReference>
<dbReference type="Proteomes" id="UP001497516">
    <property type="component" value="Chromosome 5"/>
</dbReference>
<sequence length="84" mass="8953">MLQIRWHLSYICVQAWLMAAACLFNCSASASASACGVMWYKTTVADQKGSESGFLGSLSAAVMLCMQYIVIIICSAVQGAAFDS</sequence>
<feature type="chain" id="PRO_5043875440" description="CASP-like protein" evidence="2">
    <location>
        <begin position="33"/>
        <end position="84"/>
    </location>
</feature>
<evidence type="ECO:0000256" key="1">
    <source>
        <dbReference type="SAM" id="Phobius"/>
    </source>
</evidence>
<keyword evidence="1" id="KW-0812">Transmembrane</keyword>
<reference evidence="3 4" key="1">
    <citation type="submission" date="2024-04" db="EMBL/GenBank/DDBJ databases">
        <authorList>
            <person name="Fracassetti M."/>
        </authorList>
    </citation>
    <scope>NUCLEOTIDE SEQUENCE [LARGE SCALE GENOMIC DNA]</scope>
</reference>
<keyword evidence="2" id="KW-0732">Signal</keyword>
<keyword evidence="4" id="KW-1185">Reference proteome</keyword>
<dbReference type="EMBL" id="OZ034818">
    <property type="protein sequence ID" value="CAL1390088.1"/>
    <property type="molecule type" value="Genomic_DNA"/>
</dbReference>
<protein>
    <recommendedName>
        <fullName evidence="5">CASP-like protein</fullName>
    </recommendedName>
</protein>
<keyword evidence="1" id="KW-1133">Transmembrane helix</keyword>
<feature type="transmembrane region" description="Helical" evidence="1">
    <location>
        <begin position="56"/>
        <end position="82"/>
    </location>
</feature>
<dbReference type="AlphaFoldDB" id="A0AAV2EWH7"/>
<evidence type="ECO:0000313" key="3">
    <source>
        <dbReference type="EMBL" id="CAL1390088.1"/>
    </source>
</evidence>
<name>A0AAV2EWH7_9ROSI</name>
<feature type="signal peptide" evidence="2">
    <location>
        <begin position="1"/>
        <end position="32"/>
    </location>
</feature>
<organism evidence="3 4">
    <name type="scientific">Linum trigynum</name>
    <dbReference type="NCBI Taxonomy" id="586398"/>
    <lineage>
        <taxon>Eukaryota</taxon>
        <taxon>Viridiplantae</taxon>
        <taxon>Streptophyta</taxon>
        <taxon>Embryophyta</taxon>
        <taxon>Tracheophyta</taxon>
        <taxon>Spermatophyta</taxon>
        <taxon>Magnoliopsida</taxon>
        <taxon>eudicotyledons</taxon>
        <taxon>Gunneridae</taxon>
        <taxon>Pentapetalae</taxon>
        <taxon>rosids</taxon>
        <taxon>fabids</taxon>
        <taxon>Malpighiales</taxon>
        <taxon>Linaceae</taxon>
        <taxon>Linum</taxon>
    </lineage>
</organism>
<evidence type="ECO:0000313" key="4">
    <source>
        <dbReference type="Proteomes" id="UP001497516"/>
    </source>
</evidence>
<evidence type="ECO:0008006" key="5">
    <source>
        <dbReference type="Google" id="ProtNLM"/>
    </source>
</evidence>
<proteinExistence type="predicted"/>
<accession>A0AAV2EWH7</accession>
<gene>
    <name evidence="3" type="ORF">LTRI10_LOCUS30897</name>
</gene>
<evidence type="ECO:0000256" key="2">
    <source>
        <dbReference type="SAM" id="SignalP"/>
    </source>
</evidence>